<evidence type="ECO:0000313" key="2">
    <source>
        <dbReference type="EMBL" id="KAK3742332.1"/>
    </source>
</evidence>
<evidence type="ECO:0000313" key="3">
    <source>
        <dbReference type="Proteomes" id="UP001283361"/>
    </source>
</evidence>
<name>A0AAE0YDS6_9GAST</name>
<feature type="domain" description="PiggyBac transposable element-derived protein" evidence="1">
    <location>
        <begin position="4"/>
        <end position="56"/>
    </location>
</feature>
<evidence type="ECO:0000259" key="1">
    <source>
        <dbReference type="Pfam" id="PF13843"/>
    </source>
</evidence>
<dbReference type="InterPro" id="IPR029526">
    <property type="entry name" value="PGBD"/>
</dbReference>
<organism evidence="2 3">
    <name type="scientific">Elysia crispata</name>
    <name type="common">lettuce slug</name>
    <dbReference type="NCBI Taxonomy" id="231223"/>
    <lineage>
        <taxon>Eukaryota</taxon>
        <taxon>Metazoa</taxon>
        <taxon>Spiralia</taxon>
        <taxon>Lophotrochozoa</taxon>
        <taxon>Mollusca</taxon>
        <taxon>Gastropoda</taxon>
        <taxon>Heterobranchia</taxon>
        <taxon>Euthyneura</taxon>
        <taxon>Panpulmonata</taxon>
        <taxon>Sacoglossa</taxon>
        <taxon>Placobranchoidea</taxon>
        <taxon>Plakobranchidae</taxon>
        <taxon>Elysia</taxon>
    </lineage>
</organism>
<comment type="caution">
    <text evidence="2">The sequence shown here is derived from an EMBL/GenBank/DDBJ whole genome shotgun (WGS) entry which is preliminary data.</text>
</comment>
<gene>
    <name evidence="2" type="ORF">RRG08_028244</name>
</gene>
<keyword evidence="3" id="KW-1185">Reference proteome</keyword>
<reference evidence="2" key="1">
    <citation type="journal article" date="2023" name="G3 (Bethesda)">
        <title>A reference genome for the long-term kleptoplast-retaining sea slug Elysia crispata morphotype clarki.</title>
        <authorList>
            <person name="Eastman K.E."/>
            <person name="Pendleton A.L."/>
            <person name="Shaikh M.A."/>
            <person name="Suttiyut T."/>
            <person name="Ogas R."/>
            <person name="Tomko P."/>
            <person name="Gavelis G."/>
            <person name="Widhalm J.R."/>
            <person name="Wisecaver J.H."/>
        </authorList>
    </citation>
    <scope>NUCLEOTIDE SEQUENCE</scope>
    <source>
        <strain evidence="2">ECLA1</strain>
    </source>
</reference>
<dbReference type="AlphaFoldDB" id="A0AAE0YDS6"/>
<dbReference type="Pfam" id="PF13843">
    <property type="entry name" value="DDE_Tnp_1_7"/>
    <property type="match status" value="1"/>
</dbReference>
<proteinExistence type="predicted"/>
<accession>A0AAE0YDS6</accession>
<dbReference type="EMBL" id="JAWDGP010006364">
    <property type="protein sequence ID" value="KAK3742332.1"/>
    <property type="molecule type" value="Genomic_DNA"/>
</dbReference>
<sequence>MRRGAIDKPECIDTYDQYMNGCDRADQQVQYYGMHKRKMYKWWEKNFHFLLELTVIKANIIHNTKRLAVGMKKLELVNFKNMLIQQLTAAACIERQEAPRETQVPVQALDRLAPESHFLESLKKDKLSCVQRTWQQEKDSTCMCNLPWEATPMQRKLLQSLAHQTKY</sequence>
<dbReference type="Proteomes" id="UP001283361">
    <property type="component" value="Unassembled WGS sequence"/>
</dbReference>
<protein>
    <recommendedName>
        <fullName evidence="1">PiggyBac transposable element-derived protein domain-containing protein</fullName>
    </recommendedName>
</protein>